<evidence type="ECO:0000313" key="2">
    <source>
        <dbReference type="EMBL" id="KIK97170.1"/>
    </source>
</evidence>
<evidence type="ECO:0000313" key="3">
    <source>
        <dbReference type="Proteomes" id="UP000054538"/>
    </source>
</evidence>
<reference evidence="3" key="2">
    <citation type="submission" date="2015-01" db="EMBL/GenBank/DDBJ databases">
        <title>Evolutionary Origins and Diversification of the Mycorrhizal Mutualists.</title>
        <authorList>
            <consortium name="DOE Joint Genome Institute"/>
            <consortium name="Mycorrhizal Genomics Consortium"/>
            <person name="Kohler A."/>
            <person name="Kuo A."/>
            <person name="Nagy L.G."/>
            <person name="Floudas D."/>
            <person name="Copeland A."/>
            <person name="Barry K.W."/>
            <person name="Cichocki N."/>
            <person name="Veneault-Fourrey C."/>
            <person name="LaButti K."/>
            <person name="Lindquist E.A."/>
            <person name="Lipzen A."/>
            <person name="Lundell T."/>
            <person name="Morin E."/>
            <person name="Murat C."/>
            <person name="Riley R."/>
            <person name="Ohm R."/>
            <person name="Sun H."/>
            <person name="Tunlid A."/>
            <person name="Henrissat B."/>
            <person name="Grigoriev I.V."/>
            <person name="Hibbett D.S."/>
            <person name="Martin F."/>
        </authorList>
    </citation>
    <scope>NUCLEOTIDE SEQUENCE [LARGE SCALE GENOMIC DNA]</scope>
    <source>
        <strain evidence="3">Ve08.2h10</strain>
    </source>
</reference>
<dbReference type="Proteomes" id="UP000054538">
    <property type="component" value="Unassembled WGS sequence"/>
</dbReference>
<dbReference type="HOGENOM" id="CLU_2705544_0_0_1"/>
<dbReference type="AlphaFoldDB" id="A0A0D0EB57"/>
<feature type="region of interest" description="Disordered" evidence="1">
    <location>
        <begin position="1"/>
        <end position="36"/>
    </location>
</feature>
<dbReference type="EMBL" id="KN824949">
    <property type="protein sequence ID" value="KIK97170.1"/>
    <property type="molecule type" value="Genomic_DNA"/>
</dbReference>
<keyword evidence="3" id="KW-1185">Reference proteome</keyword>
<proteinExistence type="predicted"/>
<sequence>MCFSEPNMQEGAEIRRSSRVPLLEGPSRKKSSHKPHLISSQIVLRGYLLRIVDLPSLYIPRGKLGVSRTQSIQ</sequence>
<protein>
    <submittedName>
        <fullName evidence="2">Uncharacterized protein</fullName>
    </submittedName>
</protein>
<evidence type="ECO:0000256" key="1">
    <source>
        <dbReference type="SAM" id="MobiDB-lite"/>
    </source>
</evidence>
<gene>
    <name evidence="2" type="ORF">PAXRUDRAFT_825214</name>
</gene>
<organism evidence="2 3">
    <name type="scientific">Paxillus rubicundulus Ve08.2h10</name>
    <dbReference type="NCBI Taxonomy" id="930991"/>
    <lineage>
        <taxon>Eukaryota</taxon>
        <taxon>Fungi</taxon>
        <taxon>Dikarya</taxon>
        <taxon>Basidiomycota</taxon>
        <taxon>Agaricomycotina</taxon>
        <taxon>Agaricomycetes</taxon>
        <taxon>Agaricomycetidae</taxon>
        <taxon>Boletales</taxon>
        <taxon>Paxilineae</taxon>
        <taxon>Paxillaceae</taxon>
        <taxon>Paxillus</taxon>
    </lineage>
</organism>
<accession>A0A0D0EB57</accession>
<dbReference type="InParanoid" id="A0A0D0EB57"/>
<name>A0A0D0EB57_9AGAM</name>
<reference evidence="2 3" key="1">
    <citation type="submission" date="2014-04" db="EMBL/GenBank/DDBJ databases">
        <authorList>
            <consortium name="DOE Joint Genome Institute"/>
            <person name="Kuo A."/>
            <person name="Kohler A."/>
            <person name="Jargeat P."/>
            <person name="Nagy L.G."/>
            <person name="Floudas D."/>
            <person name="Copeland A."/>
            <person name="Barry K.W."/>
            <person name="Cichocki N."/>
            <person name="Veneault-Fourrey C."/>
            <person name="LaButti K."/>
            <person name="Lindquist E.A."/>
            <person name="Lipzen A."/>
            <person name="Lundell T."/>
            <person name="Morin E."/>
            <person name="Murat C."/>
            <person name="Sun H."/>
            <person name="Tunlid A."/>
            <person name="Henrissat B."/>
            <person name="Grigoriev I.V."/>
            <person name="Hibbett D.S."/>
            <person name="Martin F."/>
            <person name="Nordberg H.P."/>
            <person name="Cantor M.N."/>
            <person name="Hua S.X."/>
        </authorList>
    </citation>
    <scope>NUCLEOTIDE SEQUENCE [LARGE SCALE GENOMIC DNA]</scope>
    <source>
        <strain evidence="2 3">Ve08.2h10</strain>
    </source>
</reference>